<feature type="binding site" evidence="13">
    <location>
        <position position="329"/>
    </location>
    <ligand>
        <name>Zn(2+)</name>
        <dbReference type="ChEBI" id="CHEBI:29105"/>
        <note>catalytic</note>
    </ligand>
</feature>
<gene>
    <name evidence="13" type="primary">thrS</name>
    <name evidence="15" type="ORF">IAC79_04565</name>
</gene>
<dbReference type="GO" id="GO:0000049">
    <property type="term" value="F:tRNA binding"/>
    <property type="evidence" value="ECO:0007669"/>
    <property type="project" value="UniProtKB-KW"/>
</dbReference>
<dbReference type="CDD" id="cd00771">
    <property type="entry name" value="ThrRS_core"/>
    <property type="match status" value="1"/>
</dbReference>
<accession>A0A9D1NMZ2</accession>
<keyword evidence="5 13" id="KW-0479">Metal-binding</keyword>
<feature type="binding site" evidence="13">
    <location>
        <position position="278"/>
    </location>
    <ligand>
        <name>Zn(2+)</name>
        <dbReference type="ChEBI" id="CHEBI:29105"/>
        <note>catalytic</note>
    </ligand>
</feature>
<dbReference type="NCBIfam" id="TIGR00418">
    <property type="entry name" value="thrS"/>
    <property type="match status" value="1"/>
</dbReference>
<evidence type="ECO:0000313" key="16">
    <source>
        <dbReference type="Proteomes" id="UP000886845"/>
    </source>
</evidence>
<dbReference type="Gene3D" id="3.30.54.20">
    <property type="match status" value="1"/>
</dbReference>
<evidence type="ECO:0000256" key="12">
    <source>
        <dbReference type="ARBA" id="ARBA00049515"/>
    </source>
</evidence>
<keyword evidence="2 13" id="KW-0963">Cytoplasm</keyword>
<dbReference type="InterPro" id="IPR012947">
    <property type="entry name" value="tRNA_SAD"/>
</dbReference>
<keyword evidence="11 13" id="KW-0030">Aminoacyl-tRNA synthetase</keyword>
<dbReference type="InterPro" id="IPR018163">
    <property type="entry name" value="Thr/Ala-tRNA-synth_IIc_edit"/>
</dbReference>
<proteinExistence type="inferred from homology"/>
<dbReference type="Pfam" id="PF03129">
    <property type="entry name" value="HGTP_anticodon"/>
    <property type="match status" value="1"/>
</dbReference>
<feature type="binding site" evidence="13">
    <location>
        <position position="455"/>
    </location>
    <ligand>
        <name>Zn(2+)</name>
        <dbReference type="ChEBI" id="CHEBI:29105"/>
        <note>catalytic</note>
    </ligand>
</feature>
<dbReference type="InterPro" id="IPR045864">
    <property type="entry name" value="aa-tRNA-synth_II/BPL/LPL"/>
</dbReference>
<evidence type="ECO:0000256" key="2">
    <source>
        <dbReference type="ARBA" id="ARBA00022490"/>
    </source>
</evidence>
<comment type="cofactor">
    <cofactor evidence="13">
        <name>Zn(2+)</name>
        <dbReference type="ChEBI" id="CHEBI:29105"/>
    </cofactor>
    <text evidence="13">Binds 1 zinc ion per subunit.</text>
</comment>
<dbReference type="GO" id="GO:0005737">
    <property type="term" value="C:cytoplasm"/>
    <property type="evidence" value="ECO:0007669"/>
    <property type="project" value="UniProtKB-SubCell"/>
</dbReference>
<evidence type="ECO:0000256" key="3">
    <source>
        <dbReference type="ARBA" id="ARBA00022555"/>
    </source>
</evidence>
<dbReference type="SUPFAM" id="SSF52954">
    <property type="entry name" value="Class II aaRS ABD-related"/>
    <property type="match status" value="1"/>
</dbReference>
<dbReference type="GO" id="GO:0004829">
    <property type="term" value="F:threonine-tRNA ligase activity"/>
    <property type="evidence" value="ECO:0007669"/>
    <property type="project" value="UniProtKB-UniRule"/>
</dbReference>
<comment type="similarity">
    <text evidence="1 13">Belongs to the class-II aminoacyl-tRNA synthetase family.</text>
</comment>
<dbReference type="SUPFAM" id="SSF55681">
    <property type="entry name" value="Class II aaRS and biotin synthetases"/>
    <property type="match status" value="1"/>
</dbReference>
<dbReference type="PROSITE" id="PS50862">
    <property type="entry name" value="AA_TRNA_LIGASE_II"/>
    <property type="match status" value="1"/>
</dbReference>
<dbReference type="SMART" id="SM00863">
    <property type="entry name" value="tRNA_SAD"/>
    <property type="match status" value="1"/>
</dbReference>
<dbReference type="PRINTS" id="PR01047">
    <property type="entry name" value="TRNASYNTHTHR"/>
</dbReference>
<dbReference type="Gene3D" id="3.30.930.10">
    <property type="entry name" value="Bira Bifunctional Protein, Domain 2"/>
    <property type="match status" value="1"/>
</dbReference>
<protein>
    <recommendedName>
        <fullName evidence="13">Threonine--tRNA ligase</fullName>
        <ecNumber evidence="13">6.1.1.3</ecNumber>
    </recommendedName>
    <alternativeName>
        <fullName evidence="13">Threonyl-tRNA synthetase</fullName>
        <shortName evidence="13">ThrRS</shortName>
    </alternativeName>
</protein>
<dbReference type="Gene3D" id="3.40.50.800">
    <property type="entry name" value="Anticodon-binding domain"/>
    <property type="match status" value="1"/>
</dbReference>
<dbReference type="Gene3D" id="3.30.980.10">
    <property type="entry name" value="Threonyl-trna Synthetase, Chain A, domain 2"/>
    <property type="match status" value="1"/>
</dbReference>
<keyword evidence="6 13" id="KW-0547">Nucleotide-binding</keyword>
<dbReference type="Proteomes" id="UP000886845">
    <property type="component" value="Unassembled WGS sequence"/>
</dbReference>
<dbReference type="InterPro" id="IPR036621">
    <property type="entry name" value="Anticodon-bd_dom_sf"/>
</dbReference>
<evidence type="ECO:0000259" key="14">
    <source>
        <dbReference type="PROSITE" id="PS50862"/>
    </source>
</evidence>
<dbReference type="FunFam" id="3.30.54.20:FF:000002">
    <property type="entry name" value="Threonine--tRNA ligase"/>
    <property type="match status" value="1"/>
</dbReference>
<comment type="caution">
    <text evidence="15">The sequence shown here is derived from an EMBL/GenBank/DDBJ whole genome shotgun (WGS) entry which is preliminary data.</text>
</comment>
<evidence type="ECO:0000256" key="10">
    <source>
        <dbReference type="ARBA" id="ARBA00022917"/>
    </source>
</evidence>
<dbReference type="InterPro" id="IPR002314">
    <property type="entry name" value="aa-tRNA-synt_IIb"/>
</dbReference>
<dbReference type="GO" id="GO:0046872">
    <property type="term" value="F:metal ion binding"/>
    <property type="evidence" value="ECO:0007669"/>
    <property type="project" value="UniProtKB-KW"/>
</dbReference>
<comment type="subcellular location">
    <subcellularLocation>
        <location evidence="13">Cytoplasm</location>
    </subcellularLocation>
</comment>
<feature type="domain" description="Aminoacyl-transfer RNA synthetases class-II family profile" evidence="14">
    <location>
        <begin position="177"/>
        <end position="478"/>
    </location>
</feature>
<evidence type="ECO:0000256" key="11">
    <source>
        <dbReference type="ARBA" id="ARBA00023146"/>
    </source>
</evidence>
<keyword evidence="9 13" id="KW-0694">RNA-binding</keyword>
<dbReference type="EC" id="6.1.1.3" evidence="13"/>
<evidence type="ECO:0000256" key="7">
    <source>
        <dbReference type="ARBA" id="ARBA00022833"/>
    </source>
</evidence>
<dbReference type="GO" id="GO:0005524">
    <property type="term" value="F:ATP binding"/>
    <property type="evidence" value="ECO:0007669"/>
    <property type="project" value="UniProtKB-UniRule"/>
</dbReference>
<sequence length="580" mass="65603">MSATIEEIRHSAAHLVASAVCSLFEDVKIDIGPATDDGFYYDFDLPHRLSAEDFPAIEKAVRKLIGAKLPFVREELTRAQAQELFKDQPYKLERLADIPEGEPISIYRTGDYVDLCRGPHVEHSGCVGAVKLMSVAGSYYRGDEHNKMLQRLYGIAAPSQKELDAIVKRLEEAKRRDHRKLGKELELFTITESVGPGLAHWLPKGARVRVAIEDYWRREHFRHGYEMLFTPHIGRANLWETSGHLGFYKDSMFPAMSVTEGDGAKTSQEAYYVKPMNCPFHIQAYLFKKYSYRDLPLRWAELGTVYRYEKDGVRHGLFRVRGFTQDDAHIFCAPEKIEDEIRFTVRFCLKVLRRFGFTDISAYLSTKPEKAVGDPAKWEQATDSLRHALESEGLDYEVDEGGGAFYGPKIDMKIKDALGREWQLGTIQFDFNLPERFHLTYTGEDGKEHQPYMVHRALLGSLERFFGILIEHYAGAFPTWLAPVQAAVLNITDAQLPFAKDVLARLQAAGIRAEGNWDNDKIGAKIRKATLAKTPYMLVIGGREAEAGQVAVRSREKGDLGAMTPQAFIDLILAETAEEA</sequence>
<reference evidence="15" key="2">
    <citation type="journal article" date="2021" name="PeerJ">
        <title>Extensive microbial diversity within the chicken gut microbiome revealed by metagenomics and culture.</title>
        <authorList>
            <person name="Gilroy R."/>
            <person name="Ravi A."/>
            <person name="Getino M."/>
            <person name="Pursley I."/>
            <person name="Horton D.L."/>
            <person name="Alikhan N.F."/>
            <person name="Baker D."/>
            <person name="Gharbi K."/>
            <person name="Hall N."/>
            <person name="Watson M."/>
            <person name="Adriaenssens E.M."/>
            <person name="Foster-Nyarko E."/>
            <person name="Jarju S."/>
            <person name="Secka A."/>
            <person name="Antonio M."/>
            <person name="Oren A."/>
            <person name="Chaudhuri R.R."/>
            <person name="La Ragione R."/>
            <person name="Hildebrand F."/>
            <person name="Pallen M.J."/>
        </authorList>
    </citation>
    <scope>NUCLEOTIDE SEQUENCE</scope>
    <source>
        <strain evidence="15">35461</strain>
    </source>
</reference>
<dbReference type="InterPro" id="IPR006195">
    <property type="entry name" value="aa-tRNA-synth_II"/>
</dbReference>
<keyword evidence="4 13" id="KW-0436">Ligase</keyword>
<organism evidence="15 16">
    <name type="scientific">Candidatus Spyradenecus faecavium</name>
    <dbReference type="NCBI Taxonomy" id="2840947"/>
    <lineage>
        <taxon>Bacteria</taxon>
        <taxon>Pseudomonadati</taxon>
        <taxon>Lentisphaerota</taxon>
        <taxon>Lentisphaeria</taxon>
        <taxon>Lentisphaerales</taxon>
        <taxon>Lentisphaeraceae</taxon>
        <taxon>Lentisphaeraceae incertae sedis</taxon>
        <taxon>Candidatus Spyradenecus</taxon>
    </lineage>
</organism>
<dbReference type="AlphaFoldDB" id="A0A9D1NMZ2"/>
<keyword evidence="7 13" id="KW-0862">Zinc</keyword>
<keyword evidence="3 13" id="KW-0820">tRNA-binding</keyword>
<dbReference type="HAMAP" id="MF_00184">
    <property type="entry name" value="Thr_tRNA_synth"/>
    <property type="match status" value="1"/>
</dbReference>
<dbReference type="InterPro" id="IPR047246">
    <property type="entry name" value="ThrRS_anticodon"/>
</dbReference>
<comment type="subunit">
    <text evidence="13">Homodimer.</text>
</comment>
<reference evidence="15" key="1">
    <citation type="submission" date="2020-10" db="EMBL/GenBank/DDBJ databases">
        <authorList>
            <person name="Gilroy R."/>
        </authorList>
    </citation>
    <scope>NUCLEOTIDE SEQUENCE</scope>
    <source>
        <strain evidence="15">35461</strain>
    </source>
</reference>
<dbReference type="FunFam" id="3.40.50.800:FF:000001">
    <property type="entry name" value="Threonine--tRNA ligase"/>
    <property type="match status" value="1"/>
</dbReference>
<dbReference type="InterPro" id="IPR004154">
    <property type="entry name" value="Anticodon-bd"/>
</dbReference>
<name>A0A9D1NMZ2_9BACT</name>
<dbReference type="InterPro" id="IPR033728">
    <property type="entry name" value="ThrRS_core"/>
</dbReference>
<comment type="caution">
    <text evidence="13">Lacks conserved residue(s) required for the propagation of feature annotation.</text>
</comment>
<evidence type="ECO:0000256" key="1">
    <source>
        <dbReference type="ARBA" id="ARBA00008226"/>
    </source>
</evidence>
<keyword evidence="8 13" id="KW-0067">ATP-binding</keyword>
<dbReference type="FunFam" id="3.30.930.10:FF:000002">
    <property type="entry name" value="Threonine--tRNA ligase"/>
    <property type="match status" value="1"/>
</dbReference>
<dbReference type="FunFam" id="3.30.980.10:FF:000005">
    <property type="entry name" value="Threonyl-tRNA synthetase, mitochondrial"/>
    <property type="match status" value="1"/>
</dbReference>
<evidence type="ECO:0000256" key="8">
    <source>
        <dbReference type="ARBA" id="ARBA00022840"/>
    </source>
</evidence>
<dbReference type="GO" id="GO:0006435">
    <property type="term" value="P:threonyl-tRNA aminoacylation"/>
    <property type="evidence" value="ECO:0007669"/>
    <property type="project" value="UniProtKB-UniRule"/>
</dbReference>
<dbReference type="PANTHER" id="PTHR11451:SF44">
    <property type="entry name" value="THREONINE--TRNA LIGASE, CHLOROPLASTIC_MITOCHONDRIAL 2"/>
    <property type="match status" value="1"/>
</dbReference>
<dbReference type="CDD" id="cd00860">
    <property type="entry name" value="ThrRS_anticodon"/>
    <property type="match status" value="1"/>
</dbReference>
<evidence type="ECO:0000256" key="9">
    <source>
        <dbReference type="ARBA" id="ARBA00022884"/>
    </source>
</evidence>
<dbReference type="InterPro" id="IPR002320">
    <property type="entry name" value="Thr-tRNA-ligase_IIa"/>
</dbReference>
<evidence type="ECO:0000313" key="15">
    <source>
        <dbReference type="EMBL" id="HIV09368.1"/>
    </source>
</evidence>
<dbReference type="PANTHER" id="PTHR11451">
    <property type="entry name" value="THREONINE-TRNA LIGASE"/>
    <property type="match status" value="1"/>
</dbReference>
<dbReference type="Pfam" id="PF00587">
    <property type="entry name" value="tRNA-synt_2b"/>
    <property type="match status" value="1"/>
</dbReference>
<comment type="catalytic activity">
    <reaction evidence="12 13">
        <text>tRNA(Thr) + L-threonine + ATP = L-threonyl-tRNA(Thr) + AMP + diphosphate + H(+)</text>
        <dbReference type="Rhea" id="RHEA:24624"/>
        <dbReference type="Rhea" id="RHEA-COMP:9670"/>
        <dbReference type="Rhea" id="RHEA-COMP:9704"/>
        <dbReference type="ChEBI" id="CHEBI:15378"/>
        <dbReference type="ChEBI" id="CHEBI:30616"/>
        <dbReference type="ChEBI" id="CHEBI:33019"/>
        <dbReference type="ChEBI" id="CHEBI:57926"/>
        <dbReference type="ChEBI" id="CHEBI:78442"/>
        <dbReference type="ChEBI" id="CHEBI:78534"/>
        <dbReference type="ChEBI" id="CHEBI:456215"/>
        <dbReference type="EC" id="6.1.1.3"/>
    </reaction>
</comment>
<keyword evidence="10 13" id="KW-0648">Protein biosynthesis</keyword>
<dbReference type="SUPFAM" id="SSF55186">
    <property type="entry name" value="ThrRS/AlaRS common domain"/>
    <property type="match status" value="1"/>
</dbReference>
<dbReference type="EMBL" id="DVOR01000145">
    <property type="protein sequence ID" value="HIV09368.1"/>
    <property type="molecule type" value="Genomic_DNA"/>
</dbReference>
<dbReference type="Pfam" id="PF07973">
    <property type="entry name" value="tRNA_SAD"/>
    <property type="match status" value="1"/>
</dbReference>
<evidence type="ECO:0000256" key="6">
    <source>
        <dbReference type="ARBA" id="ARBA00022741"/>
    </source>
</evidence>
<evidence type="ECO:0000256" key="4">
    <source>
        <dbReference type="ARBA" id="ARBA00022598"/>
    </source>
</evidence>
<evidence type="ECO:0000256" key="13">
    <source>
        <dbReference type="HAMAP-Rule" id="MF_00184"/>
    </source>
</evidence>
<evidence type="ECO:0000256" key="5">
    <source>
        <dbReference type="ARBA" id="ARBA00022723"/>
    </source>
</evidence>